<keyword evidence="1" id="KW-0472">Membrane</keyword>
<evidence type="ECO:0000256" key="1">
    <source>
        <dbReference type="SAM" id="Phobius"/>
    </source>
</evidence>
<gene>
    <name evidence="2" type="ORF">FisN_4Lh104</name>
</gene>
<organism evidence="2 3">
    <name type="scientific">Fistulifera solaris</name>
    <name type="common">Oleaginous diatom</name>
    <dbReference type="NCBI Taxonomy" id="1519565"/>
    <lineage>
        <taxon>Eukaryota</taxon>
        <taxon>Sar</taxon>
        <taxon>Stramenopiles</taxon>
        <taxon>Ochrophyta</taxon>
        <taxon>Bacillariophyta</taxon>
        <taxon>Bacillariophyceae</taxon>
        <taxon>Bacillariophycidae</taxon>
        <taxon>Naviculales</taxon>
        <taxon>Naviculaceae</taxon>
        <taxon>Fistulifera</taxon>
    </lineage>
</organism>
<evidence type="ECO:0000313" key="3">
    <source>
        <dbReference type="Proteomes" id="UP000198406"/>
    </source>
</evidence>
<feature type="transmembrane region" description="Helical" evidence="1">
    <location>
        <begin position="142"/>
        <end position="160"/>
    </location>
</feature>
<feature type="transmembrane region" description="Helical" evidence="1">
    <location>
        <begin position="78"/>
        <end position="99"/>
    </location>
</feature>
<dbReference type="AlphaFoldDB" id="A0A1Z5JZN8"/>
<feature type="transmembrane region" description="Helical" evidence="1">
    <location>
        <begin position="119"/>
        <end position="135"/>
    </location>
</feature>
<sequence length="190" mass="20791">MSFSMFVSPAVFDDSANSQNDLETPLIEQKPTVFVSNQVSYFQKAAHFIMGALIGITFSVAGFYILMHQYSLASWGRLQIVAFALLWSGSTGITSFLSFTALHKVCLATSTLKQEHLEYFYALGVFAGFCSACTVTDVRYGLPLSSILMTFGVACAWALLMTLSKPPVITDAQAQNQSNEEQAVKQLQVV</sequence>
<comment type="caution">
    <text evidence="2">The sequence shown here is derived from an EMBL/GenBank/DDBJ whole genome shotgun (WGS) entry which is preliminary data.</text>
</comment>
<proteinExistence type="predicted"/>
<keyword evidence="3" id="KW-1185">Reference proteome</keyword>
<dbReference type="InParanoid" id="A0A1Z5JZN8"/>
<reference evidence="2 3" key="1">
    <citation type="journal article" date="2015" name="Plant Cell">
        <title>Oil accumulation by the oleaginous diatom Fistulifera solaris as revealed by the genome and transcriptome.</title>
        <authorList>
            <person name="Tanaka T."/>
            <person name="Maeda Y."/>
            <person name="Veluchamy A."/>
            <person name="Tanaka M."/>
            <person name="Abida H."/>
            <person name="Marechal E."/>
            <person name="Bowler C."/>
            <person name="Muto M."/>
            <person name="Sunaga Y."/>
            <person name="Tanaka M."/>
            <person name="Yoshino T."/>
            <person name="Taniguchi T."/>
            <person name="Fukuda Y."/>
            <person name="Nemoto M."/>
            <person name="Matsumoto M."/>
            <person name="Wong P.S."/>
            <person name="Aburatani S."/>
            <person name="Fujibuchi W."/>
        </authorList>
    </citation>
    <scope>NUCLEOTIDE SEQUENCE [LARGE SCALE GENOMIC DNA]</scope>
    <source>
        <strain evidence="2 3">JPCC DA0580</strain>
    </source>
</reference>
<keyword evidence="1" id="KW-1133">Transmembrane helix</keyword>
<protein>
    <submittedName>
        <fullName evidence="2">Uncharacterized protein</fullName>
    </submittedName>
</protein>
<evidence type="ECO:0000313" key="2">
    <source>
        <dbReference type="EMBL" id="GAX19316.1"/>
    </source>
</evidence>
<dbReference type="Proteomes" id="UP000198406">
    <property type="component" value="Unassembled WGS sequence"/>
</dbReference>
<dbReference type="EMBL" id="BDSP01000136">
    <property type="protein sequence ID" value="GAX19316.1"/>
    <property type="molecule type" value="Genomic_DNA"/>
</dbReference>
<keyword evidence="1" id="KW-0812">Transmembrane</keyword>
<name>A0A1Z5JZN8_FISSO</name>
<feature type="transmembrane region" description="Helical" evidence="1">
    <location>
        <begin position="45"/>
        <end position="66"/>
    </location>
</feature>
<accession>A0A1Z5JZN8</accession>